<keyword evidence="13" id="KW-1185">Reference proteome</keyword>
<dbReference type="InterPro" id="IPR001480">
    <property type="entry name" value="Bulb-type_lectin_dom"/>
</dbReference>
<dbReference type="PROSITE" id="PS50948">
    <property type="entry name" value="PAN"/>
    <property type="match status" value="1"/>
</dbReference>
<dbReference type="InterPro" id="IPR003609">
    <property type="entry name" value="Pan_app"/>
</dbReference>
<evidence type="ECO:0000256" key="6">
    <source>
        <dbReference type="ARBA" id="ARBA00023157"/>
    </source>
</evidence>
<keyword evidence="7" id="KW-0325">Glycoprotein</keyword>
<dbReference type="Proteomes" id="UP001141552">
    <property type="component" value="Unassembled WGS sequence"/>
</dbReference>
<dbReference type="Pfam" id="PF00069">
    <property type="entry name" value="Pkinase"/>
    <property type="match status" value="1"/>
</dbReference>
<evidence type="ECO:0000256" key="1">
    <source>
        <dbReference type="ARBA" id="ARBA00004167"/>
    </source>
</evidence>
<reference evidence="12" key="1">
    <citation type="submission" date="2022-02" db="EMBL/GenBank/DDBJ databases">
        <authorList>
            <person name="Henning P.M."/>
            <person name="McCubbin A.G."/>
            <person name="Shore J.S."/>
        </authorList>
    </citation>
    <scope>NUCLEOTIDE SEQUENCE</scope>
    <source>
        <strain evidence="12">F60SS</strain>
        <tissue evidence="12">Leaves</tissue>
    </source>
</reference>
<evidence type="ECO:0000256" key="4">
    <source>
        <dbReference type="ARBA" id="ARBA00022989"/>
    </source>
</evidence>
<dbReference type="PANTHER" id="PTHR47974">
    <property type="entry name" value="OS07G0415500 PROTEIN"/>
    <property type="match status" value="1"/>
</dbReference>
<dbReference type="PANTHER" id="PTHR47974:SF3">
    <property type="entry name" value="RECEPTOR-LIKE SERINE_THREONINE-PROTEIN KINASE"/>
    <property type="match status" value="1"/>
</dbReference>
<protein>
    <recommendedName>
        <fullName evidence="14">Bulb-type lectin domain-containing protein</fullName>
    </recommendedName>
</protein>
<proteinExistence type="predicted"/>
<dbReference type="Pfam" id="PF01453">
    <property type="entry name" value="B_lectin"/>
    <property type="match status" value="1"/>
</dbReference>
<dbReference type="InterPro" id="IPR036426">
    <property type="entry name" value="Bulb-type_lectin_dom_sf"/>
</dbReference>
<dbReference type="InterPro" id="IPR000719">
    <property type="entry name" value="Prot_kinase_dom"/>
</dbReference>
<keyword evidence="5 8" id="KW-0472">Membrane</keyword>
<dbReference type="EMBL" id="JAKUCV010000193">
    <property type="protein sequence ID" value="KAJ4850890.1"/>
    <property type="molecule type" value="Genomic_DNA"/>
</dbReference>
<keyword evidence="6" id="KW-1015">Disulfide bond</keyword>
<evidence type="ECO:0008006" key="14">
    <source>
        <dbReference type="Google" id="ProtNLM"/>
    </source>
</evidence>
<dbReference type="InterPro" id="IPR000858">
    <property type="entry name" value="S_locus_glycoprot_dom"/>
</dbReference>
<dbReference type="GO" id="GO:0016020">
    <property type="term" value="C:membrane"/>
    <property type="evidence" value="ECO:0007669"/>
    <property type="project" value="UniProtKB-SubCell"/>
</dbReference>
<sequence length="615" mass="68852">MGRITAIVFLVSLNLLASLSLSSSTSDVLRRGSSLSVEDQEDILVSPDGGFSAGFYPVGDNAYCFSIWYSKPPCTTHNCTIVWMANRNFPVNGKSSKLYLQMNGNLELSDAGQSTAWSTNTASLPITELRLQNSGNLVLVSTEHEVMWQSFDSPTDTLLPYQYLSRTTNLVSSRSQTNFSSGFYHFFFDSDNTLKLFSYDNYVSSIYWPDPWLHPWEAGRFWYNSNRSASFDSLGLFTSSDNFTFRSADYGVRLQRRLVLDFDGNLRMYSREEKEESSWVVSWQALSGGTCQVHGICGPNSLCSYNPISGRTCSCIPGFKIKDASDWSNGCEPEFTLSSCSNNKEVGFAQLTHSEFYGYDYGTFRNYTLEMCSNLCLQFCDCKGFQHKTRTNSTPEPLCYPKSFLLNGRTDPGFDGDIYVKVPKSFVLSAKEAALSSSGLDCSGELVRPLNRGYTKDPQNQTLKFMLWFAVAFGGLEVVVIFSVWIRGTRGYMAPEWVSNQRITSKVDVYSCGIVFLEIVTGKSPATSVLHAMQGREEVMGCGGLLSWIRDKKNGTDGKASWIEEIVDPMLQGDYNEAEMERLITVALLSVQEDKDARPTMSKVVEMLLPHENDF</sequence>
<evidence type="ECO:0000259" key="11">
    <source>
        <dbReference type="PROSITE" id="PS50948"/>
    </source>
</evidence>
<evidence type="ECO:0000313" key="12">
    <source>
        <dbReference type="EMBL" id="KAJ4850890.1"/>
    </source>
</evidence>
<dbReference type="PROSITE" id="PS50927">
    <property type="entry name" value="BULB_LECTIN"/>
    <property type="match status" value="1"/>
</dbReference>
<dbReference type="OrthoDB" id="619632at2759"/>
<name>A0A9Q0JS94_9ROSI</name>
<evidence type="ECO:0000313" key="13">
    <source>
        <dbReference type="Proteomes" id="UP001141552"/>
    </source>
</evidence>
<dbReference type="SUPFAM" id="SSF56112">
    <property type="entry name" value="Protein kinase-like (PK-like)"/>
    <property type="match status" value="1"/>
</dbReference>
<dbReference type="InterPro" id="IPR011009">
    <property type="entry name" value="Kinase-like_dom_sf"/>
</dbReference>
<keyword evidence="2 8" id="KW-0812">Transmembrane</keyword>
<keyword evidence="4 8" id="KW-1133">Transmembrane helix</keyword>
<evidence type="ECO:0000256" key="7">
    <source>
        <dbReference type="ARBA" id="ARBA00023180"/>
    </source>
</evidence>
<feature type="domain" description="Apple" evidence="11">
    <location>
        <begin position="340"/>
        <end position="423"/>
    </location>
</feature>
<dbReference type="SMART" id="SM00108">
    <property type="entry name" value="B_lectin"/>
    <property type="match status" value="1"/>
</dbReference>
<feature type="transmembrane region" description="Helical" evidence="8">
    <location>
        <begin position="465"/>
        <end position="486"/>
    </location>
</feature>
<dbReference type="Pfam" id="PF00954">
    <property type="entry name" value="S_locus_glycop"/>
    <property type="match status" value="1"/>
</dbReference>
<feature type="chain" id="PRO_5040207215" description="Bulb-type lectin domain-containing protein" evidence="9">
    <location>
        <begin position="23"/>
        <end position="615"/>
    </location>
</feature>
<feature type="signal peptide" evidence="9">
    <location>
        <begin position="1"/>
        <end position="22"/>
    </location>
</feature>
<accession>A0A9Q0JS94</accession>
<evidence type="ECO:0000256" key="2">
    <source>
        <dbReference type="ARBA" id="ARBA00022692"/>
    </source>
</evidence>
<evidence type="ECO:0000256" key="8">
    <source>
        <dbReference type="SAM" id="Phobius"/>
    </source>
</evidence>
<gene>
    <name evidence="12" type="ORF">Tsubulata_051317</name>
</gene>
<comment type="subcellular location">
    <subcellularLocation>
        <location evidence="1">Membrane</location>
        <topology evidence="1">Single-pass membrane protein</topology>
    </subcellularLocation>
</comment>
<comment type="caution">
    <text evidence="12">The sequence shown here is derived from an EMBL/GenBank/DDBJ whole genome shotgun (WGS) entry which is preliminary data.</text>
</comment>
<evidence type="ECO:0000256" key="5">
    <source>
        <dbReference type="ARBA" id="ARBA00023136"/>
    </source>
</evidence>
<dbReference type="AlphaFoldDB" id="A0A9Q0JS94"/>
<evidence type="ECO:0000256" key="3">
    <source>
        <dbReference type="ARBA" id="ARBA00022729"/>
    </source>
</evidence>
<feature type="domain" description="Bulb-type lectin" evidence="10">
    <location>
        <begin position="20"/>
        <end position="152"/>
    </location>
</feature>
<dbReference type="SUPFAM" id="SSF51110">
    <property type="entry name" value="alpha-D-mannose-specific plant lectins"/>
    <property type="match status" value="1"/>
</dbReference>
<evidence type="ECO:0000259" key="10">
    <source>
        <dbReference type="PROSITE" id="PS50927"/>
    </source>
</evidence>
<dbReference type="CDD" id="cd00028">
    <property type="entry name" value="B_lectin"/>
    <property type="match status" value="1"/>
</dbReference>
<dbReference type="GO" id="GO:0048544">
    <property type="term" value="P:recognition of pollen"/>
    <property type="evidence" value="ECO:0007669"/>
    <property type="project" value="InterPro"/>
</dbReference>
<organism evidence="12 13">
    <name type="scientific">Turnera subulata</name>
    <dbReference type="NCBI Taxonomy" id="218843"/>
    <lineage>
        <taxon>Eukaryota</taxon>
        <taxon>Viridiplantae</taxon>
        <taxon>Streptophyta</taxon>
        <taxon>Embryophyta</taxon>
        <taxon>Tracheophyta</taxon>
        <taxon>Spermatophyta</taxon>
        <taxon>Magnoliopsida</taxon>
        <taxon>eudicotyledons</taxon>
        <taxon>Gunneridae</taxon>
        <taxon>Pentapetalae</taxon>
        <taxon>rosids</taxon>
        <taxon>fabids</taxon>
        <taxon>Malpighiales</taxon>
        <taxon>Passifloraceae</taxon>
        <taxon>Turnera</taxon>
    </lineage>
</organism>
<dbReference type="GO" id="GO:0005524">
    <property type="term" value="F:ATP binding"/>
    <property type="evidence" value="ECO:0007669"/>
    <property type="project" value="InterPro"/>
</dbReference>
<reference evidence="12" key="2">
    <citation type="journal article" date="2023" name="Plants (Basel)">
        <title>Annotation of the Turnera subulata (Passifloraceae) Draft Genome Reveals the S-Locus Evolved after the Divergence of Turneroideae from Passifloroideae in a Stepwise Manner.</title>
        <authorList>
            <person name="Henning P.M."/>
            <person name="Roalson E.H."/>
            <person name="Mir W."/>
            <person name="McCubbin A.G."/>
            <person name="Shore J.S."/>
        </authorList>
    </citation>
    <scope>NUCLEOTIDE SEQUENCE</scope>
    <source>
        <strain evidence="12">F60SS</strain>
    </source>
</reference>
<evidence type="ECO:0000256" key="9">
    <source>
        <dbReference type="SAM" id="SignalP"/>
    </source>
</evidence>
<keyword evidence="3 9" id="KW-0732">Signal</keyword>
<dbReference type="Gene3D" id="2.90.10.10">
    <property type="entry name" value="Bulb-type lectin domain"/>
    <property type="match status" value="2"/>
</dbReference>
<dbReference type="Gene3D" id="1.10.510.10">
    <property type="entry name" value="Transferase(Phosphotransferase) domain 1"/>
    <property type="match status" value="1"/>
</dbReference>
<dbReference type="GO" id="GO:0004672">
    <property type="term" value="F:protein kinase activity"/>
    <property type="evidence" value="ECO:0007669"/>
    <property type="project" value="InterPro"/>
</dbReference>